<evidence type="ECO:0000313" key="2">
    <source>
        <dbReference type="Proteomes" id="UP000243605"/>
    </source>
</evidence>
<keyword evidence="2" id="KW-1185">Reference proteome</keyword>
<sequence>MFQLFVSILLFGSTLSHLEFEEKSIEKIETEDIETYHEDAQIVYNQNQLELEYLNHPLRGTMMSPAKHNERWIYPFQYETRATDDDTIGYALIEVHLIDVLAKEASEQLLADSIDFNEVEEGLEWRIFQFDFNLIKNTHPNEPIVISQRDIIVDTGMDAPPIKYPKFENMLEDTEIYETGEVSGYFAKLVPINQPFLMHFQFGNDVDEYIVEVDSQEMTETTFESDDNNELDWLLENIDEQEEQLSTHTRIFDVRHYQDNVGTYVNPANINEPVSYHYISRGDGGEGQPVEMTMSISEIMAEEDTFEILQLVETDVSNEYKWIVFEFNAEINQVGFPDAQYFLRSRDFQIFVDGAPYHLEDEATYNSYLFEEEEVFEGSHFEGKIAKKVPIDKNYQIVFGTGINPTNVFWDITK</sequence>
<dbReference type="Proteomes" id="UP000243605">
    <property type="component" value="Unassembled WGS sequence"/>
</dbReference>
<dbReference type="EMBL" id="FOIT01000001">
    <property type="protein sequence ID" value="SEV88393.1"/>
    <property type="molecule type" value="Genomic_DNA"/>
</dbReference>
<name>A0A662Z4A1_9STAP</name>
<dbReference type="RefSeq" id="WP_091473943.1">
    <property type="nucleotide sequence ID" value="NZ_FOIT01000001.1"/>
</dbReference>
<reference evidence="1 2" key="1">
    <citation type="submission" date="2016-10" db="EMBL/GenBank/DDBJ databases">
        <authorList>
            <person name="Varghese N."/>
            <person name="Submissions S."/>
        </authorList>
    </citation>
    <scope>NUCLEOTIDE SEQUENCE [LARGE SCALE GENOMIC DNA]</scope>
    <source>
        <strain evidence="1 2">IBRC-M10081</strain>
    </source>
</reference>
<evidence type="ECO:0000313" key="1">
    <source>
        <dbReference type="EMBL" id="SEV88393.1"/>
    </source>
</evidence>
<accession>A0A662Z4A1</accession>
<proteinExistence type="predicted"/>
<dbReference type="AlphaFoldDB" id="A0A662Z4A1"/>
<gene>
    <name evidence="1" type="ORF">SAMN05192557_0718</name>
</gene>
<protein>
    <submittedName>
        <fullName evidence="1">Uncharacterized protein</fullName>
    </submittedName>
</protein>
<organism evidence="1 2">
    <name type="scientific">Aliicoccus persicus</name>
    <dbReference type="NCBI Taxonomy" id="930138"/>
    <lineage>
        <taxon>Bacteria</taxon>
        <taxon>Bacillati</taxon>
        <taxon>Bacillota</taxon>
        <taxon>Bacilli</taxon>
        <taxon>Bacillales</taxon>
        <taxon>Staphylococcaceae</taxon>
        <taxon>Aliicoccus</taxon>
    </lineage>
</organism>